<evidence type="ECO:0008006" key="4">
    <source>
        <dbReference type="Google" id="ProtNLM"/>
    </source>
</evidence>
<dbReference type="Proteomes" id="UP000041254">
    <property type="component" value="Unassembled WGS sequence"/>
</dbReference>
<proteinExistence type="predicted"/>
<keyword evidence="3" id="KW-1185">Reference proteome</keyword>
<dbReference type="InParanoid" id="A0A0G4ET74"/>
<reference evidence="2 3" key="1">
    <citation type="submission" date="2014-11" db="EMBL/GenBank/DDBJ databases">
        <authorList>
            <person name="Zhu J."/>
            <person name="Qi W."/>
            <person name="Song R."/>
        </authorList>
    </citation>
    <scope>NUCLEOTIDE SEQUENCE [LARGE SCALE GENOMIC DNA]</scope>
</reference>
<organism evidence="2 3">
    <name type="scientific">Vitrella brassicaformis (strain CCMP3155)</name>
    <dbReference type="NCBI Taxonomy" id="1169540"/>
    <lineage>
        <taxon>Eukaryota</taxon>
        <taxon>Sar</taxon>
        <taxon>Alveolata</taxon>
        <taxon>Colpodellida</taxon>
        <taxon>Vitrellaceae</taxon>
        <taxon>Vitrella</taxon>
    </lineage>
</organism>
<keyword evidence="1" id="KW-0732">Signal</keyword>
<evidence type="ECO:0000313" key="2">
    <source>
        <dbReference type="EMBL" id="CEM01499.1"/>
    </source>
</evidence>
<feature type="signal peptide" evidence="1">
    <location>
        <begin position="1"/>
        <end position="28"/>
    </location>
</feature>
<gene>
    <name evidence="2" type="ORF">Vbra_13129</name>
</gene>
<protein>
    <recommendedName>
        <fullName evidence="4">Folate receptor-like domain-containing protein</fullName>
    </recommendedName>
</protein>
<dbReference type="EMBL" id="CDMY01000305">
    <property type="protein sequence ID" value="CEM01499.1"/>
    <property type="molecule type" value="Genomic_DNA"/>
</dbReference>
<dbReference type="AlphaFoldDB" id="A0A0G4ET74"/>
<dbReference type="VEuPathDB" id="CryptoDB:Vbra_13129"/>
<evidence type="ECO:0000313" key="3">
    <source>
        <dbReference type="Proteomes" id="UP000041254"/>
    </source>
</evidence>
<sequence>MLTVSLPSLGAMAFFLSSVSLLLRPCGAARLPLSPMGLVHEVRSKYVCPKQATRDECERHSGLCLWCFNNNWRQRLFNGTQYREEWMTAYFDAGQCYPSWEHRGACKTYGEARLSVAPDRFAYLAPFHLCDVLSDPLATYGDAVLETSFGVLSQRDCVRSDKEAATYYLNPSCWRDCLEIVCTVEGRTKDKDECCPEKLPYEGKEEKWAVGDECRPGGGREREGTVLMGLWRGGEGNRTQQA</sequence>
<name>A0A0G4ET74_VITBC</name>
<evidence type="ECO:0000256" key="1">
    <source>
        <dbReference type="SAM" id="SignalP"/>
    </source>
</evidence>
<feature type="chain" id="PRO_5005187812" description="Folate receptor-like domain-containing protein" evidence="1">
    <location>
        <begin position="29"/>
        <end position="242"/>
    </location>
</feature>
<accession>A0A0G4ET74</accession>